<reference evidence="2 5" key="2">
    <citation type="journal article" date="2014" name="BMC Genomics">
        <title>An improved genome release (version Mt4.0) for the model legume Medicago truncatula.</title>
        <authorList>
            <person name="Tang H."/>
            <person name="Krishnakumar V."/>
            <person name="Bidwell S."/>
            <person name="Rosen B."/>
            <person name="Chan A."/>
            <person name="Zhou S."/>
            <person name="Gentzbittel L."/>
            <person name="Childs K.L."/>
            <person name="Yandell M."/>
            <person name="Gundlach H."/>
            <person name="Mayer K.F."/>
            <person name="Schwartz D.C."/>
            <person name="Town C.D."/>
        </authorList>
    </citation>
    <scope>GENOME REANNOTATION</scope>
    <source>
        <strain evidence="4 5">cv. Jemalong A17</strain>
    </source>
</reference>
<feature type="domain" description="Nucleic acid binding NABP" evidence="1">
    <location>
        <begin position="17"/>
        <end position="111"/>
    </location>
</feature>
<dbReference type="Proteomes" id="UP000265566">
    <property type="component" value="Chromosome 8"/>
</dbReference>
<reference evidence="3" key="4">
    <citation type="journal article" date="2018" name="Nat. Plants">
        <title>Whole-genome landscape of Medicago truncatula symbiotic genes.</title>
        <authorList>
            <person name="Pecrix Y."/>
            <person name="Gamas P."/>
            <person name="Carrere S."/>
        </authorList>
    </citation>
    <scope>NUCLEOTIDE SEQUENCE</scope>
    <source>
        <tissue evidence="3">Leaves</tissue>
    </source>
</reference>
<name>G7L928_MEDTR</name>
<proteinExistence type="predicted"/>
<dbReference type="PaxDb" id="3880-AET01882"/>
<dbReference type="HOGENOM" id="CLU_1689369_0_0_1"/>
<evidence type="ECO:0000313" key="4">
    <source>
        <dbReference type="EnsemblPlants" id="AET01882"/>
    </source>
</evidence>
<evidence type="ECO:0000313" key="5">
    <source>
        <dbReference type="Proteomes" id="UP000002051"/>
    </source>
</evidence>
<dbReference type="EnsemblPlants" id="AET01882">
    <property type="protein sequence ID" value="AET01882"/>
    <property type="gene ID" value="MTR_8g022680"/>
</dbReference>
<dbReference type="EMBL" id="CM001224">
    <property type="protein sequence ID" value="AET01882.2"/>
    <property type="molecule type" value="Genomic_DNA"/>
</dbReference>
<dbReference type="InterPro" id="IPR012940">
    <property type="entry name" value="NABP"/>
</dbReference>
<dbReference type="AlphaFoldDB" id="G7L928"/>
<evidence type="ECO:0000259" key="1">
    <source>
        <dbReference type="Pfam" id="PF07990"/>
    </source>
</evidence>
<reference evidence="4" key="3">
    <citation type="submission" date="2015-04" db="UniProtKB">
        <authorList>
            <consortium name="EnsemblPlants"/>
        </authorList>
    </citation>
    <scope>IDENTIFICATION</scope>
    <source>
        <strain evidence="4">cv. Jemalong A17</strain>
    </source>
</reference>
<accession>G7L928</accession>
<dbReference type="EMBL" id="PSQE01000008">
    <property type="protein sequence ID" value="RHN39536.1"/>
    <property type="molecule type" value="Genomic_DNA"/>
</dbReference>
<gene>
    <name evidence="2" type="ordered locus">MTR_8g022680</name>
    <name evidence="3" type="ORF">MtrunA17_Chr8g0344871</name>
</gene>
<dbReference type="Gramene" id="rna45567">
    <property type="protein sequence ID" value="RHN39536.1"/>
    <property type="gene ID" value="gene45567"/>
</dbReference>
<dbReference type="Proteomes" id="UP000002051">
    <property type="component" value="Chromosome 8"/>
</dbReference>
<dbReference type="eggNOG" id="KOG1488">
    <property type="taxonomic scope" value="Eukaryota"/>
</dbReference>
<protein>
    <submittedName>
        <fullName evidence="2">Nucleic acid-binding protein NABP protein</fullName>
    </submittedName>
    <submittedName>
        <fullName evidence="3">Putative nucleic acid binding NABP</fullName>
    </submittedName>
</protein>
<reference evidence="2 5" key="1">
    <citation type="journal article" date="2011" name="Nature">
        <title>The Medicago genome provides insight into the evolution of rhizobial symbioses.</title>
        <authorList>
            <person name="Young N.D."/>
            <person name="Debelle F."/>
            <person name="Oldroyd G.E."/>
            <person name="Geurts R."/>
            <person name="Cannon S.B."/>
            <person name="Udvardi M.K."/>
            <person name="Benedito V.A."/>
            <person name="Mayer K.F."/>
            <person name="Gouzy J."/>
            <person name="Schoof H."/>
            <person name="Van de Peer Y."/>
            <person name="Proost S."/>
            <person name="Cook D.R."/>
            <person name="Meyers B.C."/>
            <person name="Spannagl M."/>
            <person name="Cheung F."/>
            <person name="De Mita S."/>
            <person name="Krishnakumar V."/>
            <person name="Gundlach H."/>
            <person name="Zhou S."/>
            <person name="Mudge J."/>
            <person name="Bharti A.K."/>
            <person name="Murray J.D."/>
            <person name="Naoumkina M.A."/>
            <person name="Rosen B."/>
            <person name="Silverstein K.A."/>
            <person name="Tang H."/>
            <person name="Rombauts S."/>
            <person name="Zhao P.X."/>
            <person name="Zhou P."/>
            <person name="Barbe V."/>
            <person name="Bardou P."/>
            <person name="Bechner M."/>
            <person name="Bellec A."/>
            <person name="Berger A."/>
            <person name="Berges H."/>
            <person name="Bidwell S."/>
            <person name="Bisseling T."/>
            <person name="Choisne N."/>
            <person name="Couloux A."/>
            <person name="Denny R."/>
            <person name="Deshpande S."/>
            <person name="Dai X."/>
            <person name="Doyle J.J."/>
            <person name="Dudez A.M."/>
            <person name="Farmer A.D."/>
            <person name="Fouteau S."/>
            <person name="Franken C."/>
            <person name="Gibelin C."/>
            <person name="Gish J."/>
            <person name="Goldstein S."/>
            <person name="Gonzalez A.J."/>
            <person name="Green P.J."/>
            <person name="Hallab A."/>
            <person name="Hartog M."/>
            <person name="Hua A."/>
            <person name="Humphray S.J."/>
            <person name="Jeong D.H."/>
            <person name="Jing Y."/>
            <person name="Jocker A."/>
            <person name="Kenton S.M."/>
            <person name="Kim D.J."/>
            <person name="Klee K."/>
            <person name="Lai H."/>
            <person name="Lang C."/>
            <person name="Lin S."/>
            <person name="Macmil S.L."/>
            <person name="Magdelenat G."/>
            <person name="Matthews L."/>
            <person name="McCorrison J."/>
            <person name="Monaghan E.L."/>
            <person name="Mun J.H."/>
            <person name="Najar F.Z."/>
            <person name="Nicholson C."/>
            <person name="Noirot C."/>
            <person name="O'Bleness M."/>
            <person name="Paule C.R."/>
            <person name="Poulain J."/>
            <person name="Prion F."/>
            <person name="Qin B."/>
            <person name="Qu C."/>
            <person name="Retzel E.F."/>
            <person name="Riddle C."/>
            <person name="Sallet E."/>
            <person name="Samain S."/>
            <person name="Samson N."/>
            <person name="Sanders I."/>
            <person name="Saurat O."/>
            <person name="Scarpelli C."/>
            <person name="Schiex T."/>
            <person name="Segurens B."/>
            <person name="Severin A.J."/>
            <person name="Sherrier D.J."/>
            <person name="Shi R."/>
            <person name="Sims S."/>
            <person name="Singer S.R."/>
            <person name="Sinharoy S."/>
            <person name="Sterck L."/>
            <person name="Viollet A."/>
            <person name="Wang B.B."/>
            <person name="Wang K."/>
            <person name="Wang M."/>
            <person name="Wang X."/>
            <person name="Warfsmann J."/>
            <person name="Weissenbach J."/>
            <person name="White D.D."/>
            <person name="White J.D."/>
            <person name="Wiley G.B."/>
            <person name="Wincker P."/>
            <person name="Xing Y."/>
            <person name="Yang L."/>
            <person name="Yao Z."/>
            <person name="Ying F."/>
            <person name="Zhai J."/>
            <person name="Zhou L."/>
            <person name="Zuber A."/>
            <person name="Denarie J."/>
            <person name="Dixon R.A."/>
            <person name="May G.D."/>
            <person name="Schwartz D.C."/>
            <person name="Rogers J."/>
            <person name="Quetier F."/>
            <person name="Town C.D."/>
            <person name="Roe B.A."/>
        </authorList>
    </citation>
    <scope>NUCLEOTIDE SEQUENCE [LARGE SCALE GENOMIC DNA]</scope>
    <source>
        <strain evidence="2">A17</strain>
        <strain evidence="4 5">cv. Jemalong A17</strain>
    </source>
</reference>
<keyword evidence="5" id="KW-1185">Reference proteome</keyword>
<dbReference type="STRING" id="3880.G7L928"/>
<sequence>MLHNMETWRDFGKHIFRLFSQQKQQYELPLLRKSGLLNQGLFGSQPYGLGMPHSGKKISNSSLPSLGFGNPLFENERISHINSTMRSSMGGSGSSWHADIDNNMETCSMSSRTTKPNLLNFSDITDHQFIYDFEPPMLFLVAWLWKSKSIIYAIMQ</sequence>
<accession>A0A0C3XXZ1</accession>
<organism evidence="2 5">
    <name type="scientific">Medicago truncatula</name>
    <name type="common">Barrel medic</name>
    <name type="synonym">Medicago tribuloides</name>
    <dbReference type="NCBI Taxonomy" id="3880"/>
    <lineage>
        <taxon>Eukaryota</taxon>
        <taxon>Viridiplantae</taxon>
        <taxon>Streptophyta</taxon>
        <taxon>Embryophyta</taxon>
        <taxon>Tracheophyta</taxon>
        <taxon>Spermatophyta</taxon>
        <taxon>Magnoliopsida</taxon>
        <taxon>eudicotyledons</taxon>
        <taxon>Gunneridae</taxon>
        <taxon>Pentapetalae</taxon>
        <taxon>rosids</taxon>
        <taxon>fabids</taxon>
        <taxon>Fabales</taxon>
        <taxon>Fabaceae</taxon>
        <taxon>Papilionoideae</taxon>
        <taxon>50 kb inversion clade</taxon>
        <taxon>NPAAA clade</taxon>
        <taxon>Hologalegina</taxon>
        <taxon>IRL clade</taxon>
        <taxon>Trifolieae</taxon>
        <taxon>Medicago</taxon>
    </lineage>
</organism>
<evidence type="ECO:0000313" key="2">
    <source>
        <dbReference type="EMBL" id="AET01882.2"/>
    </source>
</evidence>
<evidence type="ECO:0000313" key="3">
    <source>
        <dbReference type="EMBL" id="RHN39536.1"/>
    </source>
</evidence>
<dbReference type="Pfam" id="PF07990">
    <property type="entry name" value="NABP"/>
    <property type="match status" value="1"/>
</dbReference>